<dbReference type="STRING" id="597456.A0A0L7R5M0"/>
<evidence type="ECO:0000256" key="8">
    <source>
        <dbReference type="ARBA" id="ARBA00039765"/>
    </source>
</evidence>
<dbReference type="OrthoDB" id="2118094at2759"/>
<dbReference type="GO" id="GO:0004722">
    <property type="term" value="F:protein serine/threonine phosphatase activity"/>
    <property type="evidence" value="ECO:0007669"/>
    <property type="project" value="UniProtKB-EC"/>
</dbReference>
<keyword evidence="4" id="KW-0472">Membrane</keyword>
<evidence type="ECO:0000256" key="9">
    <source>
        <dbReference type="ARBA" id="ARBA00040722"/>
    </source>
</evidence>
<evidence type="ECO:0000256" key="11">
    <source>
        <dbReference type="ARBA" id="ARBA00047761"/>
    </source>
</evidence>
<feature type="binding site" evidence="13">
    <location>
        <begin position="96"/>
        <end position="101"/>
    </location>
    <ligand>
        <name>substrate</name>
    </ligand>
</feature>
<keyword evidence="4" id="KW-0496">Mitochondrion</keyword>
<feature type="binding site" evidence="13">
    <location>
        <position position="144"/>
    </location>
    <ligand>
        <name>substrate</name>
    </ligand>
</feature>
<name>A0A0L7R5M0_9HYME</name>
<evidence type="ECO:0000256" key="13">
    <source>
        <dbReference type="PIRSR" id="PIRSR613078-2"/>
    </source>
</evidence>
<dbReference type="InterPro" id="IPR029033">
    <property type="entry name" value="His_PPase_superfam"/>
</dbReference>
<keyword evidence="5" id="KW-0378">Hydrolase</keyword>
<evidence type="ECO:0000256" key="7">
    <source>
        <dbReference type="ARBA" id="ARBA00038605"/>
    </source>
</evidence>
<dbReference type="GO" id="GO:0090141">
    <property type="term" value="P:positive regulation of mitochondrial fission"/>
    <property type="evidence" value="ECO:0007669"/>
    <property type="project" value="TreeGrafter"/>
</dbReference>
<evidence type="ECO:0000256" key="4">
    <source>
        <dbReference type="ARBA" id="ARBA00022787"/>
    </source>
</evidence>
<keyword evidence="15" id="KW-1185">Reference proteome</keyword>
<evidence type="ECO:0000256" key="2">
    <source>
        <dbReference type="ARBA" id="ARBA00006717"/>
    </source>
</evidence>
<comment type="similarity">
    <text evidence="2">Belongs to the phosphoglycerate mutase family. BPG-dependent PGAM subfamily.</text>
</comment>
<comment type="catalytic activity">
    <reaction evidence="12">
        <text>O-phospho-L-threonyl-[protein] + H2O = L-threonyl-[protein] + phosphate</text>
        <dbReference type="Rhea" id="RHEA:47004"/>
        <dbReference type="Rhea" id="RHEA-COMP:11060"/>
        <dbReference type="Rhea" id="RHEA-COMP:11605"/>
        <dbReference type="ChEBI" id="CHEBI:15377"/>
        <dbReference type="ChEBI" id="CHEBI:30013"/>
        <dbReference type="ChEBI" id="CHEBI:43474"/>
        <dbReference type="ChEBI" id="CHEBI:61977"/>
        <dbReference type="EC" id="3.1.3.16"/>
    </reaction>
</comment>
<dbReference type="PANTHER" id="PTHR20935">
    <property type="entry name" value="PHOSPHOGLYCERATE MUTASE-RELATED"/>
    <property type="match status" value="1"/>
</dbReference>
<proteinExistence type="inferred from homology"/>
<dbReference type="InterPro" id="IPR013078">
    <property type="entry name" value="His_Pase_superF_clade-1"/>
</dbReference>
<protein>
    <recommendedName>
        <fullName evidence="8">Serine/threonine-protein phosphatase PGAM5, mitochondrial</fullName>
        <ecNumber evidence="3">3.1.3.16</ecNumber>
    </recommendedName>
    <alternativeName>
        <fullName evidence="10">Phosphoglycerate mutase family member 5 homolog</fullName>
    </alternativeName>
    <alternativeName>
        <fullName evidence="9">Serine/threonine-protein phosphatase Pgam5, mitochondrial</fullName>
    </alternativeName>
</protein>
<dbReference type="Pfam" id="PF00300">
    <property type="entry name" value="His_Phos_1"/>
    <property type="match status" value="1"/>
</dbReference>
<dbReference type="EC" id="3.1.3.16" evidence="3"/>
<evidence type="ECO:0000256" key="6">
    <source>
        <dbReference type="ARBA" id="ARBA00037234"/>
    </source>
</evidence>
<dbReference type="Gene3D" id="3.40.50.1240">
    <property type="entry name" value="Phosphoglycerate mutase-like"/>
    <property type="match status" value="1"/>
</dbReference>
<comment type="subcellular location">
    <subcellularLocation>
        <location evidence="1">Mitochondrion outer membrane</location>
    </subcellularLocation>
</comment>
<organism evidence="14 15">
    <name type="scientific">Habropoda laboriosa</name>
    <dbReference type="NCBI Taxonomy" id="597456"/>
    <lineage>
        <taxon>Eukaryota</taxon>
        <taxon>Metazoa</taxon>
        <taxon>Ecdysozoa</taxon>
        <taxon>Arthropoda</taxon>
        <taxon>Hexapoda</taxon>
        <taxon>Insecta</taxon>
        <taxon>Pterygota</taxon>
        <taxon>Neoptera</taxon>
        <taxon>Endopterygota</taxon>
        <taxon>Hymenoptera</taxon>
        <taxon>Apocrita</taxon>
        <taxon>Aculeata</taxon>
        <taxon>Apoidea</taxon>
        <taxon>Anthophila</taxon>
        <taxon>Apidae</taxon>
        <taxon>Habropoda</taxon>
    </lineage>
</organism>
<comment type="subunit">
    <text evidence="7">Interacts with Pk92B/ASK1.</text>
</comment>
<dbReference type="CDD" id="cd07067">
    <property type="entry name" value="HP_PGM_like"/>
    <property type="match status" value="1"/>
</dbReference>
<evidence type="ECO:0000256" key="12">
    <source>
        <dbReference type="ARBA" id="ARBA00048336"/>
    </source>
</evidence>
<accession>A0A0L7R5M0</accession>
<dbReference type="EMBL" id="KQ414648">
    <property type="protein sequence ID" value="KOC66180.1"/>
    <property type="molecule type" value="Genomic_DNA"/>
</dbReference>
<keyword evidence="4" id="KW-1000">Mitochondrion outer membrane</keyword>
<evidence type="ECO:0000256" key="5">
    <source>
        <dbReference type="ARBA" id="ARBA00022801"/>
    </source>
</evidence>
<dbReference type="PANTHER" id="PTHR20935:SF0">
    <property type="entry name" value="SERINE_THREONINE-PROTEIN PHOSPHATASE PGAM5, MITOCHONDRIAL"/>
    <property type="match status" value="1"/>
</dbReference>
<dbReference type="SUPFAM" id="SSF53254">
    <property type="entry name" value="Phosphoglycerate mutase-like"/>
    <property type="match status" value="1"/>
</dbReference>
<dbReference type="GO" id="GO:0005741">
    <property type="term" value="C:mitochondrial outer membrane"/>
    <property type="evidence" value="ECO:0007669"/>
    <property type="project" value="UniProtKB-SubCell"/>
</dbReference>
<evidence type="ECO:0000256" key="1">
    <source>
        <dbReference type="ARBA" id="ARBA00004294"/>
    </source>
</evidence>
<evidence type="ECO:0000313" key="15">
    <source>
        <dbReference type="Proteomes" id="UP000053825"/>
    </source>
</evidence>
<dbReference type="AlphaFoldDB" id="A0A0L7R5M0"/>
<sequence>MSIPSNFRKWIAGFSALGGAMLFYPNDNNHNQSLEKQHSWITPPSFWGKWDHNWDRRHPQWLENTAVTNNETNKESHKKRSIRNKTNMKHHIILIRHGQYNTEGKTDSDQTLTNLGKEQAKAAGKRLQELELPYTLLIHSTMTRAQETAKIIEKYLKNVTVKENSILSEGLPVPPDPPINIWEPEIHVSI</sequence>
<evidence type="ECO:0000313" key="14">
    <source>
        <dbReference type="EMBL" id="KOC66180.1"/>
    </source>
</evidence>
<dbReference type="SMART" id="SM00855">
    <property type="entry name" value="PGAM"/>
    <property type="match status" value="1"/>
</dbReference>
<comment type="catalytic activity">
    <reaction evidence="11">
        <text>O-phospho-L-seryl-[protein] + H2O = L-seryl-[protein] + phosphate</text>
        <dbReference type="Rhea" id="RHEA:20629"/>
        <dbReference type="Rhea" id="RHEA-COMP:9863"/>
        <dbReference type="Rhea" id="RHEA-COMP:11604"/>
        <dbReference type="ChEBI" id="CHEBI:15377"/>
        <dbReference type="ChEBI" id="CHEBI:29999"/>
        <dbReference type="ChEBI" id="CHEBI:43474"/>
        <dbReference type="ChEBI" id="CHEBI:83421"/>
        <dbReference type="EC" id="3.1.3.16"/>
    </reaction>
</comment>
<dbReference type="Proteomes" id="UP000053825">
    <property type="component" value="Unassembled WGS sequence"/>
</dbReference>
<evidence type="ECO:0000256" key="10">
    <source>
        <dbReference type="ARBA" id="ARBA00042520"/>
    </source>
</evidence>
<evidence type="ECO:0000256" key="3">
    <source>
        <dbReference type="ARBA" id="ARBA00013081"/>
    </source>
</evidence>
<dbReference type="InterPro" id="IPR051021">
    <property type="entry name" value="Mito_Ser/Thr_phosphatase"/>
</dbReference>
<reference evidence="14 15" key="1">
    <citation type="submission" date="2015-07" db="EMBL/GenBank/DDBJ databases">
        <title>The genome of Habropoda laboriosa.</title>
        <authorList>
            <person name="Pan H."/>
            <person name="Kapheim K."/>
        </authorList>
    </citation>
    <scope>NUCLEOTIDE SEQUENCE [LARGE SCALE GENOMIC DNA]</scope>
    <source>
        <strain evidence="14">0110345459</strain>
    </source>
</reference>
<comment type="function">
    <text evidence="6">Displays phosphatase activity for serine/threonine residues, and dephosphorylates and activates Pk92B kinase. Has apparently no phosphoglycerate mutase activity.</text>
</comment>
<gene>
    <name evidence="14" type="ORF">WH47_07249</name>
</gene>